<keyword evidence="3" id="KW-0997">Cell inner membrane</keyword>
<dbReference type="AlphaFoldDB" id="A0A1G2R263"/>
<dbReference type="Pfam" id="PF03279">
    <property type="entry name" value="Lip_A_acyltrans"/>
    <property type="match status" value="1"/>
</dbReference>
<gene>
    <name evidence="7" type="ORF">A3D59_01830</name>
</gene>
<evidence type="ECO:0000256" key="1">
    <source>
        <dbReference type="ARBA" id="ARBA00004533"/>
    </source>
</evidence>
<keyword evidence="5" id="KW-0472">Membrane</keyword>
<evidence type="ECO:0000256" key="2">
    <source>
        <dbReference type="ARBA" id="ARBA00022475"/>
    </source>
</evidence>
<keyword evidence="4" id="KW-0808">Transferase</keyword>
<accession>A0A1G2R263</accession>
<dbReference type="InterPro" id="IPR004960">
    <property type="entry name" value="LipA_acyltrans"/>
</dbReference>
<name>A0A1G2R263_9BACT</name>
<evidence type="ECO:0000313" key="8">
    <source>
        <dbReference type="Proteomes" id="UP000179258"/>
    </source>
</evidence>
<evidence type="ECO:0008006" key="9">
    <source>
        <dbReference type="Google" id="ProtNLM"/>
    </source>
</evidence>
<comment type="caution">
    <text evidence="7">The sequence shown here is derived from an EMBL/GenBank/DDBJ whole genome shotgun (WGS) entry which is preliminary data.</text>
</comment>
<dbReference type="Proteomes" id="UP000179258">
    <property type="component" value="Unassembled WGS sequence"/>
</dbReference>
<dbReference type="GO" id="GO:0009247">
    <property type="term" value="P:glycolipid biosynthetic process"/>
    <property type="evidence" value="ECO:0007669"/>
    <property type="project" value="UniProtKB-ARBA"/>
</dbReference>
<organism evidence="7 8">
    <name type="scientific">Candidatus Wildermuthbacteria bacterium RIFCSPHIGHO2_02_FULL_47_17</name>
    <dbReference type="NCBI Taxonomy" id="1802452"/>
    <lineage>
        <taxon>Bacteria</taxon>
        <taxon>Candidatus Wildermuthiibacteriota</taxon>
    </lineage>
</organism>
<evidence type="ECO:0000256" key="4">
    <source>
        <dbReference type="ARBA" id="ARBA00022679"/>
    </source>
</evidence>
<proteinExistence type="predicted"/>
<keyword evidence="2" id="KW-1003">Cell membrane</keyword>
<evidence type="ECO:0000313" key="7">
    <source>
        <dbReference type="EMBL" id="OHA66946.1"/>
    </source>
</evidence>
<evidence type="ECO:0000256" key="6">
    <source>
        <dbReference type="ARBA" id="ARBA00023315"/>
    </source>
</evidence>
<sequence>MLFLRFSAIPRLFCMIVLFALKGLPLSVRRNLFAFLALGIYFLWPKGRSRMKKNAKLLRPDLSGGEIAAGIKRNLRTIAYSWAALLCNDPIFSEDSARRLLVDGIEPILENAGKEKLVFAAAHVGPVDALLEAVAAYGLRIYMPVEPVRPEWLGRFMLDMRGKFKGLTVEPIEKGKTLSRASSRLAAGEAVLVAVDILRGWDAERRAICRVGNARVAFPVGAVGLAMMNNARLIPVLSGQDKFGRLKIRFLEPFSLLRTGNFRDDAKENTKRLINEIYAPHLQANWDSWTQLPWSDLSAA</sequence>
<dbReference type="GO" id="GO:0005886">
    <property type="term" value="C:plasma membrane"/>
    <property type="evidence" value="ECO:0007669"/>
    <property type="project" value="UniProtKB-SubCell"/>
</dbReference>
<dbReference type="GO" id="GO:0016746">
    <property type="term" value="F:acyltransferase activity"/>
    <property type="evidence" value="ECO:0007669"/>
    <property type="project" value="UniProtKB-KW"/>
</dbReference>
<dbReference type="PANTHER" id="PTHR30606:SF10">
    <property type="entry name" value="PHOSPHATIDYLINOSITOL MANNOSIDE ACYLTRANSFERASE"/>
    <property type="match status" value="1"/>
</dbReference>
<reference evidence="7 8" key="1">
    <citation type="journal article" date="2016" name="Nat. Commun.">
        <title>Thousands of microbial genomes shed light on interconnected biogeochemical processes in an aquifer system.</title>
        <authorList>
            <person name="Anantharaman K."/>
            <person name="Brown C.T."/>
            <person name="Hug L.A."/>
            <person name="Sharon I."/>
            <person name="Castelle C.J."/>
            <person name="Probst A.J."/>
            <person name="Thomas B.C."/>
            <person name="Singh A."/>
            <person name="Wilkins M.J."/>
            <person name="Karaoz U."/>
            <person name="Brodie E.L."/>
            <person name="Williams K.H."/>
            <person name="Hubbard S.S."/>
            <person name="Banfield J.F."/>
        </authorList>
    </citation>
    <scope>NUCLEOTIDE SEQUENCE [LARGE SCALE GENOMIC DNA]</scope>
</reference>
<dbReference type="EMBL" id="MHTX01000048">
    <property type="protein sequence ID" value="OHA66946.1"/>
    <property type="molecule type" value="Genomic_DNA"/>
</dbReference>
<evidence type="ECO:0000256" key="3">
    <source>
        <dbReference type="ARBA" id="ARBA00022519"/>
    </source>
</evidence>
<evidence type="ECO:0000256" key="5">
    <source>
        <dbReference type="ARBA" id="ARBA00023136"/>
    </source>
</evidence>
<keyword evidence="6" id="KW-0012">Acyltransferase</keyword>
<comment type="subcellular location">
    <subcellularLocation>
        <location evidence="1">Cell inner membrane</location>
    </subcellularLocation>
</comment>
<dbReference type="PANTHER" id="PTHR30606">
    <property type="entry name" value="LIPID A BIOSYNTHESIS LAUROYL ACYLTRANSFERASE"/>
    <property type="match status" value="1"/>
</dbReference>
<protein>
    <recommendedName>
        <fullName evidence="9">Lipid A biosynthesis acyltransferase</fullName>
    </recommendedName>
</protein>